<proteinExistence type="predicted"/>
<evidence type="ECO:0000313" key="1">
    <source>
        <dbReference type="EMBL" id="KUK81475.1"/>
    </source>
</evidence>
<dbReference type="AlphaFoldDB" id="A0A124FYK3"/>
<evidence type="ECO:0000313" key="2">
    <source>
        <dbReference type="Proteomes" id="UP000054705"/>
    </source>
</evidence>
<dbReference type="PATRIC" id="fig|110500.4.peg.93"/>
<dbReference type="GO" id="GO:0030435">
    <property type="term" value="P:sporulation resulting in formation of a cellular spore"/>
    <property type="evidence" value="ECO:0007669"/>
    <property type="project" value="InterPro"/>
</dbReference>
<dbReference type="Proteomes" id="UP000054705">
    <property type="component" value="Unassembled WGS sequence"/>
</dbReference>
<dbReference type="EMBL" id="LGGS01000149">
    <property type="protein sequence ID" value="KUK81475.1"/>
    <property type="molecule type" value="Genomic_DNA"/>
</dbReference>
<comment type="caution">
    <text evidence="1">The sequence shown here is derived from an EMBL/GenBank/DDBJ whole genome shotgun (WGS) entry which is preliminary data.</text>
</comment>
<protein>
    <submittedName>
        <fullName evidence="1">Putative membrane protein</fullName>
    </submittedName>
</protein>
<name>A0A124FYK3_9FIRM</name>
<reference evidence="2" key="1">
    <citation type="journal article" date="2015" name="MBio">
        <title>Genome-Resolved Metagenomic Analysis Reveals Roles for Candidate Phyla and Other Microbial Community Members in Biogeochemical Transformations in Oil Reservoirs.</title>
        <authorList>
            <person name="Hu P."/>
            <person name="Tom L."/>
            <person name="Singh A."/>
            <person name="Thomas B.C."/>
            <person name="Baker B.J."/>
            <person name="Piceno Y.M."/>
            <person name="Andersen G.L."/>
            <person name="Banfield J.F."/>
        </authorList>
    </citation>
    <scope>NUCLEOTIDE SEQUENCE [LARGE SCALE GENOMIC DNA]</scope>
</reference>
<dbReference type="NCBIfam" id="TIGR02669">
    <property type="entry name" value="SpoIID_LytB"/>
    <property type="match status" value="1"/>
</dbReference>
<gene>
    <name evidence="1" type="ORF">XD97_0638</name>
</gene>
<organism evidence="1 2">
    <name type="scientific">Pelotomaculum thermopropionicum</name>
    <dbReference type="NCBI Taxonomy" id="110500"/>
    <lineage>
        <taxon>Bacteria</taxon>
        <taxon>Bacillati</taxon>
        <taxon>Bacillota</taxon>
        <taxon>Clostridia</taxon>
        <taxon>Eubacteriales</taxon>
        <taxon>Desulfotomaculaceae</taxon>
        <taxon>Pelotomaculum</taxon>
    </lineage>
</organism>
<sequence>MLTYGGRLIEAAYHASCGGKTESAGDVWKFDFPYLRSVPCPYDAAPQPVRTVSFSLPQVEKALGISIGAVPVSGGGETAPGLIKVVEKTAGGRPKTLLAGAEKIPAVVVRDRLGLRSTNFSWKVQGDQIAFTTTGYGHGVGLCQYGARGMAAHGYDYRTILRHYYLGVAITGTATADR</sequence>
<dbReference type="InterPro" id="IPR013486">
    <property type="entry name" value="SpoIID/LytB"/>
</dbReference>
<accession>A0A124FYK3</accession>